<dbReference type="Pfam" id="PF05751">
    <property type="entry name" value="FixH"/>
    <property type="match status" value="1"/>
</dbReference>
<keyword evidence="1" id="KW-0812">Transmembrane</keyword>
<comment type="caution">
    <text evidence="2">The sequence shown here is derived from an EMBL/GenBank/DDBJ whole genome shotgun (WGS) entry which is preliminary data.</text>
</comment>
<keyword evidence="1" id="KW-0472">Membrane</keyword>
<accession>A0ABQ3HYG5</accession>
<protein>
    <recommendedName>
        <fullName evidence="4">Nitrogen fixation protein FixH</fullName>
    </recommendedName>
</protein>
<dbReference type="InterPro" id="IPR008620">
    <property type="entry name" value="FixH"/>
</dbReference>
<sequence length="140" mass="16043">MNWGIKIIIGLGSFMLFIVGAGVYMVVKDTDSLEESDYYEKSLTYDHVYAERQNLLKDHAEPTVQVLGDTLCLEFRDTHNQGFLKLKRPSDSSLDVTLPFATTQGSYKIAISSFEKGNWQMEISWKNDHTSYLSDHSLYF</sequence>
<reference evidence="3" key="1">
    <citation type="journal article" date="2019" name="Int. J. Syst. Evol. Microbiol.">
        <title>The Global Catalogue of Microorganisms (GCM) 10K type strain sequencing project: providing services to taxonomists for standard genome sequencing and annotation.</title>
        <authorList>
            <consortium name="The Broad Institute Genomics Platform"/>
            <consortium name="The Broad Institute Genome Sequencing Center for Infectious Disease"/>
            <person name="Wu L."/>
            <person name="Ma J."/>
        </authorList>
    </citation>
    <scope>NUCLEOTIDE SEQUENCE [LARGE SCALE GENOMIC DNA]</scope>
    <source>
        <strain evidence="3">CGMCC 1.12966</strain>
    </source>
</reference>
<evidence type="ECO:0000313" key="3">
    <source>
        <dbReference type="Proteomes" id="UP000620550"/>
    </source>
</evidence>
<proteinExistence type="predicted"/>
<dbReference type="RefSeq" id="WP_189627850.1">
    <property type="nucleotide sequence ID" value="NZ_BNAF01000016.1"/>
</dbReference>
<dbReference type="Proteomes" id="UP000620550">
    <property type="component" value="Unassembled WGS sequence"/>
</dbReference>
<keyword evidence="1" id="KW-1133">Transmembrane helix</keyword>
<name>A0ABQ3HYG5_9SPHI</name>
<evidence type="ECO:0000313" key="2">
    <source>
        <dbReference type="EMBL" id="GHE47485.1"/>
    </source>
</evidence>
<keyword evidence="3" id="KW-1185">Reference proteome</keyword>
<evidence type="ECO:0000256" key="1">
    <source>
        <dbReference type="SAM" id="Phobius"/>
    </source>
</evidence>
<dbReference type="EMBL" id="BNAF01000016">
    <property type="protein sequence ID" value="GHE47485.1"/>
    <property type="molecule type" value="Genomic_DNA"/>
</dbReference>
<organism evidence="2 3">
    <name type="scientific">Sphingobacterium griseoflavum</name>
    <dbReference type="NCBI Taxonomy" id="1474952"/>
    <lineage>
        <taxon>Bacteria</taxon>
        <taxon>Pseudomonadati</taxon>
        <taxon>Bacteroidota</taxon>
        <taxon>Sphingobacteriia</taxon>
        <taxon>Sphingobacteriales</taxon>
        <taxon>Sphingobacteriaceae</taxon>
        <taxon>Sphingobacterium</taxon>
    </lineage>
</organism>
<evidence type="ECO:0008006" key="4">
    <source>
        <dbReference type="Google" id="ProtNLM"/>
    </source>
</evidence>
<feature type="transmembrane region" description="Helical" evidence="1">
    <location>
        <begin position="7"/>
        <end position="27"/>
    </location>
</feature>
<gene>
    <name evidence="2" type="ORF">GCM10017764_33260</name>
</gene>